<comment type="caution">
    <text evidence="1">The sequence shown here is derived from an EMBL/GenBank/DDBJ whole genome shotgun (WGS) entry which is preliminary data.</text>
</comment>
<name>A0A9X3IPV4_9LACO</name>
<dbReference type="EMBL" id="QVOQ01000012">
    <property type="protein sequence ID" value="MCX7578887.1"/>
    <property type="molecule type" value="Genomic_DNA"/>
</dbReference>
<reference evidence="1" key="1">
    <citation type="submission" date="2018-08" db="EMBL/GenBank/DDBJ databases">
        <title>Draft genome sequences of Leuconostoc spp. and Weissella spp. with biocontrol potential.</title>
        <authorList>
            <person name="Lo R."/>
            <person name="Ho V.T.T."/>
            <person name="Turner M.S."/>
        </authorList>
    </citation>
    <scope>NUCLEOTIDE SEQUENCE</scope>
    <source>
        <strain evidence="1">156</strain>
    </source>
</reference>
<proteinExistence type="predicted"/>
<evidence type="ECO:0000313" key="2">
    <source>
        <dbReference type="Proteomes" id="UP001080333"/>
    </source>
</evidence>
<gene>
    <name evidence="1" type="ORF">D0502_05770</name>
</gene>
<accession>A0A9X3IPV4</accession>
<dbReference type="Pfam" id="PF12636">
    <property type="entry name" value="DUF3781"/>
    <property type="match status" value="1"/>
</dbReference>
<dbReference type="AlphaFoldDB" id="A0A9X3IPV4"/>
<protein>
    <submittedName>
        <fullName evidence="1">DUF3781 domain-containing protein</fullName>
    </submittedName>
</protein>
<evidence type="ECO:0000313" key="1">
    <source>
        <dbReference type="EMBL" id="MCX7578887.1"/>
    </source>
</evidence>
<sequence>MTHELLKVIQSRVCYTDSVYQRVNKKLSRDMSPAQIEALVQRVLNNELTSILCQGKNYYIEDKIEDVVLTINRNNYRLITINKLQRTTK</sequence>
<organism evidence="1 2">
    <name type="scientific">Leuconostoc falkenbergense</name>
    <dbReference type="NCBI Taxonomy" id="2766470"/>
    <lineage>
        <taxon>Bacteria</taxon>
        <taxon>Bacillati</taxon>
        <taxon>Bacillota</taxon>
        <taxon>Bacilli</taxon>
        <taxon>Lactobacillales</taxon>
        <taxon>Lactobacillaceae</taxon>
        <taxon>Leuconostoc</taxon>
    </lineage>
</organism>
<dbReference type="InterPro" id="IPR024229">
    <property type="entry name" value="DUF3781"/>
</dbReference>
<dbReference type="RefSeq" id="WP_188356615.1">
    <property type="nucleotide sequence ID" value="NZ_BMBT01000003.1"/>
</dbReference>
<dbReference type="Proteomes" id="UP001080333">
    <property type="component" value="Unassembled WGS sequence"/>
</dbReference>